<name>A0ABQ9GLW7_9NEOP</name>
<dbReference type="PANTHER" id="PTHR23279:SF36">
    <property type="entry name" value="DEFECTIVE PROBOSCIS EXTENSION RESPONSE 9, ISOFORM A"/>
    <property type="match status" value="1"/>
</dbReference>
<dbReference type="PROSITE" id="PS50835">
    <property type="entry name" value="IG_LIKE"/>
    <property type="match status" value="1"/>
</dbReference>
<proteinExistence type="predicted"/>
<comment type="caution">
    <text evidence="2">The sequence shown here is derived from an EMBL/GenBank/DDBJ whole genome shotgun (WGS) entry which is preliminary data.</text>
</comment>
<dbReference type="SUPFAM" id="SSF48726">
    <property type="entry name" value="Immunoglobulin"/>
    <property type="match status" value="1"/>
</dbReference>
<protein>
    <recommendedName>
        <fullName evidence="1">Ig-like domain-containing protein</fullName>
    </recommendedName>
</protein>
<organism evidence="2 3">
    <name type="scientific">Dryococelus australis</name>
    <dbReference type="NCBI Taxonomy" id="614101"/>
    <lineage>
        <taxon>Eukaryota</taxon>
        <taxon>Metazoa</taxon>
        <taxon>Ecdysozoa</taxon>
        <taxon>Arthropoda</taxon>
        <taxon>Hexapoda</taxon>
        <taxon>Insecta</taxon>
        <taxon>Pterygota</taxon>
        <taxon>Neoptera</taxon>
        <taxon>Polyneoptera</taxon>
        <taxon>Phasmatodea</taxon>
        <taxon>Verophasmatodea</taxon>
        <taxon>Anareolatae</taxon>
        <taxon>Phasmatidae</taxon>
        <taxon>Eurycanthinae</taxon>
        <taxon>Dryococelus</taxon>
    </lineage>
</organism>
<dbReference type="InterPro" id="IPR013783">
    <property type="entry name" value="Ig-like_fold"/>
</dbReference>
<sequence>MFDDEKPCTFLELLIIGYKRVRFLFYVPEPLTDIIGEPDMYIFKGSTINLTCVVRNIPEPPPAIYWTHNSEVSVLQMKVSDKGSKCYIITVSRSFCLVDQKYKTALYSPFRPFVYYSGRSGVFSTY</sequence>
<dbReference type="InterPro" id="IPR007110">
    <property type="entry name" value="Ig-like_dom"/>
</dbReference>
<dbReference type="EMBL" id="JARBHB010000011">
    <property type="protein sequence ID" value="KAJ8873015.1"/>
    <property type="molecule type" value="Genomic_DNA"/>
</dbReference>
<dbReference type="InterPro" id="IPR037448">
    <property type="entry name" value="Zig-8"/>
</dbReference>
<evidence type="ECO:0000313" key="2">
    <source>
        <dbReference type="EMBL" id="KAJ8873015.1"/>
    </source>
</evidence>
<dbReference type="Gene3D" id="2.60.40.10">
    <property type="entry name" value="Immunoglobulins"/>
    <property type="match status" value="1"/>
</dbReference>
<keyword evidence="3" id="KW-1185">Reference proteome</keyword>
<dbReference type="InterPro" id="IPR036179">
    <property type="entry name" value="Ig-like_dom_sf"/>
</dbReference>
<feature type="domain" description="Ig-like" evidence="1">
    <location>
        <begin position="28"/>
        <end position="108"/>
    </location>
</feature>
<dbReference type="Proteomes" id="UP001159363">
    <property type="component" value="Chromosome 10"/>
</dbReference>
<accession>A0ABQ9GLW7</accession>
<reference evidence="2 3" key="1">
    <citation type="submission" date="2023-02" db="EMBL/GenBank/DDBJ databases">
        <title>LHISI_Scaffold_Assembly.</title>
        <authorList>
            <person name="Stuart O.P."/>
            <person name="Cleave R."/>
            <person name="Magrath M.J.L."/>
            <person name="Mikheyev A.S."/>
        </authorList>
    </citation>
    <scope>NUCLEOTIDE SEQUENCE [LARGE SCALE GENOMIC DNA]</scope>
    <source>
        <strain evidence="2">Daus_M_001</strain>
        <tissue evidence="2">Leg muscle</tissue>
    </source>
</reference>
<evidence type="ECO:0000259" key="1">
    <source>
        <dbReference type="PROSITE" id="PS50835"/>
    </source>
</evidence>
<dbReference type="PANTHER" id="PTHR23279">
    <property type="entry name" value="DEFECTIVE PROBOSCIS EXTENSION RESPONSE DPR -RELATED"/>
    <property type="match status" value="1"/>
</dbReference>
<gene>
    <name evidence="2" type="ORF">PR048_026631</name>
</gene>
<evidence type="ECO:0000313" key="3">
    <source>
        <dbReference type="Proteomes" id="UP001159363"/>
    </source>
</evidence>